<dbReference type="Pfam" id="PF00024">
    <property type="entry name" value="PAN_1"/>
    <property type="match status" value="1"/>
</dbReference>
<accession>A0AAD9J728</accession>
<dbReference type="InterPro" id="IPR003609">
    <property type="entry name" value="Pan_app"/>
</dbReference>
<dbReference type="Proteomes" id="UP001208570">
    <property type="component" value="Unassembled WGS sequence"/>
</dbReference>
<protein>
    <recommendedName>
        <fullName evidence="1">Apple domain-containing protein</fullName>
    </recommendedName>
</protein>
<evidence type="ECO:0000313" key="3">
    <source>
        <dbReference type="Proteomes" id="UP001208570"/>
    </source>
</evidence>
<gene>
    <name evidence="2" type="ORF">LSH36_573g07015</name>
</gene>
<dbReference type="SMART" id="SM00473">
    <property type="entry name" value="PAN_AP"/>
    <property type="match status" value="1"/>
</dbReference>
<name>A0AAD9J728_9ANNE</name>
<sequence>SITLHYTYTPSVNIYFYLDELLNPCNRSSGCLRLLDYWDVTNSKVAYNGTLNLVIKNVGSLEICWDMCSSYIGFECLAATYNPENRECRLSDKTSESWNSVKSLLSRTRTRQITDPNTYCLEKVADNVNKSEAIRKCDDYKTGWEIPVIRDQIMMEKLSNLTNVLVMKIYFKDCKNYFN</sequence>
<dbReference type="EMBL" id="JAODUP010000573">
    <property type="protein sequence ID" value="KAK2147045.1"/>
    <property type="molecule type" value="Genomic_DNA"/>
</dbReference>
<keyword evidence="3" id="KW-1185">Reference proteome</keyword>
<comment type="caution">
    <text evidence="2">The sequence shown here is derived from an EMBL/GenBank/DDBJ whole genome shotgun (WGS) entry which is preliminary data.</text>
</comment>
<dbReference type="Gene3D" id="3.50.4.10">
    <property type="entry name" value="Hepatocyte Growth Factor"/>
    <property type="match status" value="1"/>
</dbReference>
<proteinExistence type="predicted"/>
<dbReference type="AlphaFoldDB" id="A0AAD9J728"/>
<organism evidence="2 3">
    <name type="scientific">Paralvinella palmiformis</name>
    <dbReference type="NCBI Taxonomy" id="53620"/>
    <lineage>
        <taxon>Eukaryota</taxon>
        <taxon>Metazoa</taxon>
        <taxon>Spiralia</taxon>
        <taxon>Lophotrochozoa</taxon>
        <taxon>Annelida</taxon>
        <taxon>Polychaeta</taxon>
        <taxon>Sedentaria</taxon>
        <taxon>Canalipalpata</taxon>
        <taxon>Terebellida</taxon>
        <taxon>Terebelliformia</taxon>
        <taxon>Alvinellidae</taxon>
        <taxon>Paralvinella</taxon>
    </lineage>
</organism>
<feature type="domain" description="Apple" evidence="1">
    <location>
        <begin position="32"/>
        <end position="118"/>
    </location>
</feature>
<feature type="non-terminal residue" evidence="2">
    <location>
        <position position="179"/>
    </location>
</feature>
<reference evidence="2" key="1">
    <citation type="journal article" date="2023" name="Mol. Biol. Evol.">
        <title>Third-Generation Sequencing Reveals the Adaptive Role of the Epigenome in Three Deep-Sea Polychaetes.</title>
        <authorList>
            <person name="Perez M."/>
            <person name="Aroh O."/>
            <person name="Sun Y."/>
            <person name="Lan Y."/>
            <person name="Juniper S.K."/>
            <person name="Young C.R."/>
            <person name="Angers B."/>
            <person name="Qian P.Y."/>
        </authorList>
    </citation>
    <scope>NUCLEOTIDE SEQUENCE</scope>
    <source>
        <strain evidence="2">P08H-3</strain>
    </source>
</reference>
<dbReference type="SUPFAM" id="SSF57414">
    <property type="entry name" value="Hairpin loop containing domain-like"/>
    <property type="match status" value="1"/>
</dbReference>
<evidence type="ECO:0000259" key="1">
    <source>
        <dbReference type="SMART" id="SM00473"/>
    </source>
</evidence>
<evidence type="ECO:0000313" key="2">
    <source>
        <dbReference type="EMBL" id="KAK2147045.1"/>
    </source>
</evidence>